<dbReference type="InterPro" id="IPR023908">
    <property type="entry name" value="xxxLxxG_rpt"/>
</dbReference>
<proteinExistence type="predicted"/>
<feature type="region of interest" description="Disordered" evidence="1">
    <location>
        <begin position="642"/>
        <end position="666"/>
    </location>
</feature>
<name>A0A5C4W585_9ACTN</name>
<organism evidence="3 4">
    <name type="scientific">Nocardioides albidus</name>
    <dbReference type="NCBI Taxonomy" id="1517589"/>
    <lineage>
        <taxon>Bacteria</taxon>
        <taxon>Bacillati</taxon>
        <taxon>Actinomycetota</taxon>
        <taxon>Actinomycetes</taxon>
        <taxon>Propionibacteriales</taxon>
        <taxon>Nocardioidaceae</taxon>
        <taxon>Nocardioides</taxon>
    </lineage>
</organism>
<dbReference type="EMBL" id="VDMP01000019">
    <property type="protein sequence ID" value="TNM43243.1"/>
    <property type="molecule type" value="Genomic_DNA"/>
</dbReference>
<evidence type="ECO:0000256" key="2">
    <source>
        <dbReference type="SAM" id="SignalP"/>
    </source>
</evidence>
<dbReference type="OrthoDB" id="3199549at2"/>
<dbReference type="NCBIfam" id="TIGR03057">
    <property type="entry name" value="xxxLxxG_by_4"/>
    <property type="match status" value="7"/>
</dbReference>
<feature type="signal peptide" evidence="2">
    <location>
        <begin position="1"/>
        <end position="29"/>
    </location>
</feature>
<keyword evidence="2" id="KW-0732">Signal</keyword>
<protein>
    <recommendedName>
        <fullName evidence="5">YhgE/Pip domain-containing protein</fullName>
    </recommendedName>
</protein>
<evidence type="ECO:0000313" key="3">
    <source>
        <dbReference type="EMBL" id="TNM43243.1"/>
    </source>
</evidence>
<feature type="compositionally biased region" description="Basic and acidic residues" evidence="1">
    <location>
        <begin position="653"/>
        <end position="666"/>
    </location>
</feature>
<evidence type="ECO:0000313" key="4">
    <source>
        <dbReference type="Proteomes" id="UP000313231"/>
    </source>
</evidence>
<gene>
    <name evidence="3" type="ORF">FHP29_05965</name>
</gene>
<dbReference type="Proteomes" id="UP000313231">
    <property type="component" value="Unassembled WGS sequence"/>
</dbReference>
<evidence type="ECO:0008006" key="5">
    <source>
        <dbReference type="Google" id="ProtNLM"/>
    </source>
</evidence>
<feature type="chain" id="PRO_5022896546" description="YhgE/Pip domain-containing protein" evidence="2">
    <location>
        <begin position="30"/>
        <end position="753"/>
    </location>
</feature>
<keyword evidence="4" id="KW-1185">Reference proteome</keyword>
<accession>A0A5C4W585</accession>
<dbReference type="AlphaFoldDB" id="A0A5C4W585"/>
<sequence length="753" mass="75175">MSARTRTRSVLTLAAATLVALGTSTPANADAGGDVDVLNTETVQVYLDAEGDIKSQRVYEQLELKGTGEVDLRNPVATDGLRNLDGFSGFDVKDGEQVVRTTVEGEKQLRTVSDFDGRLPLKIGVAYTLDGKSVEPGDIVGRSGSLEVRFTVENVTGEERQLSVSDGEGGTVSTTAEVPIPIVGSLTTVTPATFDDVRSGQANMAGDGRGGMKLSFTMTLFPPIGSTKAEFGYTAKIKDGVVPRVDVSALPVNPLESPSFKTAAASYQGGADTGAELTAGATEIDSNLLRLRDGAAELLAGLIQLNDGAGRLADGTTQLDEGAGKLADGTTKVKDGAGDAADGSRQLTDGLKRIDGGLDQLADAKSGLPTAENGIKQLRDGIAIISAGLGDPSDPKSLIGGLKALGDGLGTAEAGTGRLAAGMDQLRGAGGLAAARAGVDDVRSGLVDATRDGGSIDSLLQGLGLISAAVCPQVPGPLPNGATCAQVVGQLIAGATQSRTNLDAAASGLLKVSSGLGAAIATLSPSGSCDPAAPTLRCGLSALAGGLSHAKAGAGDLQAGAQRAKGGIAQVDGGLRTLAAGIAEAVSGVLQLSNGADKAHAGSSDLTDGLSRLADGAGELNDGAGKLADGTGELDAGARKLADGTDQAVDGAPRLRDGAQRLSDEGTSKLVDAGASTTQNYGQMVAVLNAGAERAQSENMAYGAPKGSTGLTAYTYVIEGDDGEGGRNLARGLTGVLLLGAGAGVLALRRRLG</sequence>
<reference evidence="3 4" key="1">
    <citation type="journal article" date="2016" name="Int. J. Syst. Evol. Microbiol.">
        <title>Nocardioides albidus sp. nov., an actinobacterium isolated from garden soil.</title>
        <authorList>
            <person name="Singh H."/>
            <person name="Du J."/>
            <person name="Trinh H."/>
            <person name="Won K."/>
            <person name="Yang J.E."/>
            <person name="Yin C."/>
            <person name="Kook M."/>
            <person name="Yi T.H."/>
        </authorList>
    </citation>
    <scope>NUCLEOTIDE SEQUENCE [LARGE SCALE GENOMIC DNA]</scope>
    <source>
        <strain evidence="3 4">CCTCC AB 2015297</strain>
    </source>
</reference>
<evidence type="ECO:0000256" key="1">
    <source>
        <dbReference type="SAM" id="MobiDB-lite"/>
    </source>
</evidence>
<comment type="caution">
    <text evidence="3">The sequence shown here is derived from an EMBL/GenBank/DDBJ whole genome shotgun (WGS) entry which is preliminary data.</text>
</comment>
<dbReference type="RefSeq" id="WP_139621944.1">
    <property type="nucleotide sequence ID" value="NZ_VDMP01000019.1"/>
</dbReference>